<dbReference type="KEGG" id="bvo:Pan97_41880"/>
<dbReference type="Gene3D" id="3.10.180.10">
    <property type="entry name" value="2,3-Dihydroxybiphenyl 1,2-Dioxygenase, domain 1"/>
    <property type="match status" value="1"/>
</dbReference>
<name>A0A518CD27_9BACT</name>
<sequence length="119" mass="13555">MELFAVEIRTAQWQPMILWYTAALNMKAAVRSAEEGYALLAGRGWRLSLLELQEDEPRDHSAISLALEVEDLAVARERIEPYLMEPSTPIEMSEEGFLQWGTTDPDGNRIKLFQFVAVD</sequence>
<protein>
    <submittedName>
        <fullName evidence="2">Glyoxalase-like domain protein</fullName>
    </submittedName>
</protein>
<dbReference type="SUPFAM" id="SSF54593">
    <property type="entry name" value="Glyoxalase/Bleomycin resistance protein/Dihydroxybiphenyl dioxygenase"/>
    <property type="match status" value="1"/>
</dbReference>
<dbReference type="InterPro" id="IPR029068">
    <property type="entry name" value="Glyas_Bleomycin-R_OHBP_Dase"/>
</dbReference>
<dbReference type="EMBL" id="CP036289">
    <property type="protein sequence ID" value="QDU77126.1"/>
    <property type="molecule type" value="Genomic_DNA"/>
</dbReference>
<feature type="domain" description="VOC" evidence="1">
    <location>
        <begin position="2"/>
        <end position="115"/>
    </location>
</feature>
<accession>A0A518CD27</accession>
<dbReference type="OrthoDB" id="278401at2"/>
<dbReference type="InterPro" id="IPR004360">
    <property type="entry name" value="Glyas_Fos-R_dOase_dom"/>
</dbReference>
<dbReference type="PROSITE" id="PS51819">
    <property type="entry name" value="VOC"/>
    <property type="match status" value="1"/>
</dbReference>
<evidence type="ECO:0000259" key="1">
    <source>
        <dbReference type="PROSITE" id="PS51819"/>
    </source>
</evidence>
<dbReference type="Proteomes" id="UP000318626">
    <property type="component" value="Chromosome"/>
</dbReference>
<reference evidence="3" key="1">
    <citation type="submission" date="2019-02" db="EMBL/GenBank/DDBJ databases">
        <title>Deep-cultivation of Planctomycetes and their phenomic and genomic characterization uncovers novel biology.</title>
        <authorList>
            <person name="Wiegand S."/>
            <person name="Jogler M."/>
            <person name="Boedeker C."/>
            <person name="Pinto D."/>
            <person name="Vollmers J."/>
            <person name="Rivas-Marin E."/>
            <person name="Kohn T."/>
            <person name="Peeters S.H."/>
            <person name="Heuer A."/>
            <person name="Rast P."/>
            <person name="Oberbeckmann S."/>
            <person name="Bunk B."/>
            <person name="Jeske O."/>
            <person name="Meyerdierks A."/>
            <person name="Storesund J.E."/>
            <person name="Kallscheuer N."/>
            <person name="Luecker S."/>
            <person name="Lage O.M."/>
            <person name="Pohl T."/>
            <person name="Merkel B.J."/>
            <person name="Hornburger P."/>
            <person name="Mueller R.-W."/>
            <person name="Bruemmer F."/>
            <person name="Labrenz M."/>
            <person name="Spormann A.M."/>
            <person name="Op den Camp H."/>
            <person name="Overmann J."/>
            <person name="Amann R."/>
            <person name="Jetten M.S.M."/>
            <person name="Mascher T."/>
            <person name="Medema M.H."/>
            <person name="Devos D.P."/>
            <person name="Kaster A.-K."/>
            <person name="Ovreas L."/>
            <person name="Rohde M."/>
            <person name="Galperin M.Y."/>
            <person name="Jogler C."/>
        </authorList>
    </citation>
    <scope>NUCLEOTIDE SEQUENCE [LARGE SCALE GENOMIC DNA]</scope>
    <source>
        <strain evidence="3">Pan97</strain>
    </source>
</reference>
<evidence type="ECO:0000313" key="2">
    <source>
        <dbReference type="EMBL" id="QDU77126.1"/>
    </source>
</evidence>
<evidence type="ECO:0000313" key="3">
    <source>
        <dbReference type="Proteomes" id="UP000318626"/>
    </source>
</evidence>
<dbReference type="InterPro" id="IPR037523">
    <property type="entry name" value="VOC_core"/>
</dbReference>
<proteinExistence type="predicted"/>
<dbReference type="Pfam" id="PF00903">
    <property type="entry name" value="Glyoxalase"/>
    <property type="match status" value="1"/>
</dbReference>
<gene>
    <name evidence="2" type="ORF">Pan97_41880</name>
</gene>
<keyword evidence="3" id="KW-1185">Reference proteome</keyword>
<organism evidence="2 3">
    <name type="scientific">Bremerella volcania</name>
    <dbReference type="NCBI Taxonomy" id="2527984"/>
    <lineage>
        <taxon>Bacteria</taxon>
        <taxon>Pseudomonadati</taxon>
        <taxon>Planctomycetota</taxon>
        <taxon>Planctomycetia</taxon>
        <taxon>Pirellulales</taxon>
        <taxon>Pirellulaceae</taxon>
        <taxon>Bremerella</taxon>
    </lineage>
</organism>
<dbReference type="RefSeq" id="WP_144975793.1">
    <property type="nucleotide sequence ID" value="NZ_CP036289.1"/>
</dbReference>
<dbReference type="AlphaFoldDB" id="A0A518CD27"/>